<evidence type="ECO:0000313" key="1">
    <source>
        <dbReference type="EMBL" id="CAB4168953.1"/>
    </source>
</evidence>
<reference evidence="1" key="1">
    <citation type="submission" date="2020-04" db="EMBL/GenBank/DDBJ databases">
        <authorList>
            <person name="Chiriac C."/>
            <person name="Salcher M."/>
            <person name="Ghai R."/>
            <person name="Kavagutti S V."/>
        </authorList>
    </citation>
    <scope>NUCLEOTIDE SEQUENCE</scope>
</reference>
<proteinExistence type="predicted"/>
<name>A0A6J5PBX0_9CAUD</name>
<accession>A0A6J5PBX0</accession>
<protein>
    <submittedName>
        <fullName evidence="1">Uncharacterized protein</fullName>
    </submittedName>
</protein>
<dbReference type="EMBL" id="LR796835">
    <property type="protein sequence ID" value="CAB4168953.1"/>
    <property type="molecule type" value="Genomic_DNA"/>
</dbReference>
<sequence length="151" mass="15906">MAKSLKLSRDQLFRIFGNHEIVKQFEKLIAYIDDVTNNGQASDAEQVLAGNIESSANSALAQALTAINEAYIANAVSNNQISSLVGALDKLSSSVDSLAMAPAQQHNTAKADVEFLGLKSMAFQNTGATGTFTTVDSKVVTVVNGVITTIV</sequence>
<organism evidence="1">
    <name type="scientific">uncultured Caudovirales phage</name>
    <dbReference type="NCBI Taxonomy" id="2100421"/>
    <lineage>
        <taxon>Viruses</taxon>
        <taxon>Duplodnaviria</taxon>
        <taxon>Heunggongvirae</taxon>
        <taxon>Uroviricota</taxon>
        <taxon>Caudoviricetes</taxon>
        <taxon>Peduoviridae</taxon>
        <taxon>Maltschvirus</taxon>
        <taxon>Maltschvirus maltsch</taxon>
    </lineage>
</organism>
<gene>
    <name evidence="1" type="ORF">UFOVP581_24</name>
</gene>